<organism evidence="9 10">
    <name type="scientific">Paenibacillus foliorum</name>
    <dbReference type="NCBI Taxonomy" id="2654974"/>
    <lineage>
        <taxon>Bacteria</taxon>
        <taxon>Bacillati</taxon>
        <taxon>Bacillota</taxon>
        <taxon>Bacilli</taxon>
        <taxon>Bacillales</taxon>
        <taxon>Paenibacillaceae</taxon>
        <taxon>Paenibacillus</taxon>
    </lineage>
</organism>
<evidence type="ECO:0000256" key="7">
    <source>
        <dbReference type="ARBA" id="ARBA00023136"/>
    </source>
</evidence>
<comment type="subcellular location">
    <subcellularLocation>
        <location evidence="1">Membrane</location>
        <topology evidence="1">Multi-pass membrane protein</topology>
    </subcellularLocation>
</comment>
<comment type="caution">
    <text evidence="9">The sequence shown here is derived from an EMBL/GenBank/DDBJ whole genome shotgun (WGS) entry which is preliminary data.</text>
</comment>
<name>A0A972GU87_9BACL</name>
<proteinExistence type="inferred from homology"/>
<evidence type="ECO:0000256" key="2">
    <source>
        <dbReference type="ARBA" id="ARBA00007998"/>
    </source>
</evidence>
<comment type="similarity">
    <text evidence="2">Belongs to the amino acid-polyamine-organocation (APC) superfamily. Spore germination protein (SGP) (TC 2.A.3.9) family.</text>
</comment>
<evidence type="ECO:0000256" key="4">
    <source>
        <dbReference type="ARBA" id="ARBA00022544"/>
    </source>
</evidence>
<reference evidence="9" key="1">
    <citation type="submission" date="2019-10" db="EMBL/GenBank/DDBJ databases">
        <title>Description of Paenibacillus glebae sp. nov.</title>
        <authorList>
            <person name="Carlier A."/>
            <person name="Qi S."/>
        </authorList>
    </citation>
    <scope>NUCLEOTIDE SEQUENCE</scope>
    <source>
        <strain evidence="9">LMG 31456</strain>
    </source>
</reference>
<evidence type="ECO:0000256" key="1">
    <source>
        <dbReference type="ARBA" id="ARBA00004141"/>
    </source>
</evidence>
<evidence type="ECO:0000256" key="8">
    <source>
        <dbReference type="SAM" id="Phobius"/>
    </source>
</evidence>
<dbReference type="AlphaFoldDB" id="A0A972GU87"/>
<feature type="transmembrane region" description="Helical" evidence="8">
    <location>
        <begin position="298"/>
        <end position="316"/>
    </location>
</feature>
<evidence type="ECO:0000256" key="5">
    <source>
        <dbReference type="ARBA" id="ARBA00022692"/>
    </source>
</evidence>
<evidence type="ECO:0000256" key="3">
    <source>
        <dbReference type="ARBA" id="ARBA00022448"/>
    </source>
</evidence>
<feature type="transmembrane region" description="Helical" evidence="8">
    <location>
        <begin position="212"/>
        <end position="230"/>
    </location>
</feature>
<dbReference type="EMBL" id="WHOD01000097">
    <property type="protein sequence ID" value="NOU96433.1"/>
    <property type="molecule type" value="Genomic_DNA"/>
</dbReference>
<dbReference type="GO" id="GO:0016020">
    <property type="term" value="C:membrane"/>
    <property type="evidence" value="ECO:0007669"/>
    <property type="project" value="UniProtKB-SubCell"/>
</dbReference>
<gene>
    <name evidence="9" type="ORF">GC093_24920</name>
</gene>
<feature type="transmembrane region" description="Helical" evidence="8">
    <location>
        <begin position="39"/>
        <end position="59"/>
    </location>
</feature>
<evidence type="ECO:0000313" key="9">
    <source>
        <dbReference type="EMBL" id="NOU96433.1"/>
    </source>
</evidence>
<keyword evidence="3" id="KW-0813">Transport</keyword>
<accession>A0A972GU87</accession>
<dbReference type="GO" id="GO:0009847">
    <property type="term" value="P:spore germination"/>
    <property type="evidence" value="ECO:0007669"/>
    <property type="project" value="InterPro"/>
</dbReference>
<dbReference type="InterPro" id="IPR004761">
    <property type="entry name" value="Spore_GerAB"/>
</dbReference>
<dbReference type="PANTHER" id="PTHR34975">
    <property type="entry name" value="SPORE GERMINATION PROTEIN A2"/>
    <property type="match status" value="1"/>
</dbReference>
<keyword evidence="4" id="KW-0309">Germination</keyword>
<sequence>MSKYALFIGFFLFHINLSAFTYPKYALRSTSSGFWEPVLFSYLIEGLFLYLLLKGLFTFSKEDLIDIFKEMMGKWLARLLLLPFAAYLFIHLTLIPRYHSEMLVISFLPRFPLWSVMLLWGLVFYSASKGPLTFLRASMLFSIVIIPLILFSIASSIQNWNYHYVFPLVNMKMDFLSNGDYYSGMISFLPFLFLGMIPVGNFPALQKSRYMVWTYACLLPFHLLSIYNPILTFGQKAASKLQYPMLAVMDSVDIAWLMFDRLTLFYVVASLMGSFLYTSLAAWMFVKLIQKLYVPLNSRWITGLLMIAVLVCGLLIPNLDWLQNLERFLSAIYLYCMIAIPATVFILSKFGRRSPA</sequence>
<keyword evidence="6 8" id="KW-1133">Transmembrane helix</keyword>
<evidence type="ECO:0000313" key="10">
    <source>
        <dbReference type="Proteomes" id="UP000641588"/>
    </source>
</evidence>
<dbReference type="Pfam" id="PF03845">
    <property type="entry name" value="Spore_permease"/>
    <property type="match status" value="1"/>
</dbReference>
<keyword evidence="5 8" id="KW-0812">Transmembrane</keyword>
<dbReference type="Proteomes" id="UP000641588">
    <property type="component" value="Unassembled WGS sequence"/>
</dbReference>
<feature type="transmembrane region" description="Helical" evidence="8">
    <location>
        <begin position="328"/>
        <end position="347"/>
    </location>
</feature>
<feature type="transmembrane region" description="Helical" evidence="8">
    <location>
        <begin position="264"/>
        <end position="286"/>
    </location>
</feature>
<feature type="transmembrane region" description="Helical" evidence="8">
    <location>
        <begin position="79"/>
        <end position="99"/>
    </location>
</feature>
<feature type="transmembrane region" description="Helical" evidence="8">
    <location>
        <begin position="140"/>
        <end position="161"/>
    </location>
</feature>
<feature type="transmembrane region" description="Helical" evidence="8">
    <location>
        <begin position="111"/>
        <end position="128"/>
    </location>
</feature>
<protein>
    <submittedName>
        <fullName evidence="9">GerAB/ArcD/ProY family transporter</fullName>
    </submittedName>
</protein>
<dbReference type="PANTHER" id="PTHR34975:SF2">
    <property type="entry name" value="SPORE GERMINATION PROTEIN A2"/>
    <property type="match status" value="1"/>
</dbReference>
<evidence type="ECO:0000256" key="6">
    <source>
        <dbReference type="ARBA" id="ARBA00022989"/>
    </source>
</evidence>
<feature type="transmembrane region" description="Helical" evidence="8">
    <location>
        <begin position="181"/>
        <end position="200"/>
    </location>
</feature>
<keyword evidence="7 8" id="KW-0472">Membrane</keyword>
<dbReference type="RefSeq" id="WP_171654667.1">
    <property type="nucleotide sequence ID" value="NZ_WHOD01000097.1"/>
</dbReference>
<keyword evidence="10" id="KW-1185">Reference proteome</keyword>